<dbReference type="RefSeq" id="WP_268922084.1">
    <property type="nucleotide sequence ID" value="NZ_JAPTGC010000001.1"/>
</dbReference>
<accession>A0ABT4IJH8</accession>
<name>A0ABT4IJH8_9EURY</name>
<evidence type="ECO:0000313" key="3">
    <source>
        <dbReference type="Proteomes" id="UP001141336"/>
    </source>
</evidence>
<proteinExistence type="predicted"/>
<dbReference type="PANTHER" id="PTHR42956">
    <property type="entry name" value="NITROGENASE IRON-MOLYBDENUM COFACTOR BIOSYNTHESIS PROTEIN NIFE"/>
    <property type="match status" value="1"/>
</dbReference>
<dbReference type="EMBL" id="JAPTGC010000001">
    <property type="protein sequence ID" value="MCZ0861894.1"/>
    <property type="molecule type" value="Genomic_DNA"/>
</dbReference>
<keyword evidence="3" id="KW-1185">Reference proteome</keyword>
<dbReference type="InterPro" id="IPR049939">
    <property type="entry name" value="NifE-like"/>
</dbReference>
<dbReference type="Pfam" id="PF00148">
    <property type="entry name" value="Oxidored_nitro"/>
    <property type="match status" value="1"/>
</dbReference>
<dbReference type="Proteomes" id="UP001141336">
    <property type="component" value="Unassembled WGS sequence"/>
</dbReference>
<organism evidence="2 3">
    <name type="scientific">Methanocorpusculum vombati</name>
    <dbReference type="NCBI Taxonomy" id="3002864"/>
    <lineage>
        <taxon>Archaea</taxon>
        <taxon>Methanobacteriati</taxon>
        <taxon>Methanobacteriota</taxon>
        <taxon>Stenosarchaea group</taxon>
        <taxon>Methanomicrobia</taxon>
        <taxon>Methanomicrobiales</taxon>
        <taxon>Methanocorpusculaceae</taxon>
        <taxon>Methanocorpusculum</taxon>
    </lineage>
</organism>
<dbReference type="InterPro" id="IPR000510">
    <property type="entry name" value="Nase/OxRdtase_comp1"/>
</dbReference>
<gene>
    <name evidence="2" type="ORF">O0S09_01305</name>
</gene>
<dbReference type="Gene3D" id="3.40.50.1980">
    <property type="entry name" value="Nitrogenase molybdenum iron protein domain"/>
    <property type="match status" value="2"/>
</dbReference>
<reference evidence="2" key="1">
    <citation type="submission" date="2022-12" db="EMBL/GenBank/DDBJ databases">
        <title>Isolation and characterisation of novel Methanocorpusculum spp. from native Australian herbivores indicates the genus is ancestrally host-associated.</title>
        <authorList>
            <person name="Volmer J.G."/>
            <person name="Soo R.M."/>
            <person name="Evans P.N."/>
            <person name="Hoedt E.C."/>
            <person name="Astorga Alsina A.L."/>
            <person name="Woodcroft B.J."/>
            <person name="Tyson G.W."/>
            <person name="Hugenholtz P."/>
            <person name="Morrison M."/>
        </authorList>
    </citation>
    <scope>NUCLEOTIDE SEQUENCE</scope>
    <source>
        <strain evidence="2">CW153</strain>
    </source>
</reference>
<protein>
    <submittedName>
        <fullName evidence="2">Oxidoreductase</fullName>
    </submittedName>
</protein>
<comment type="caution">
    <text evidence="2">The sequence shown here is derived from an EMBL/GenBank/DDBJ whole genome shotgun (WGS) entry which is preliminary data.</text>
</comment>
<dbReference type="SUPFAM" id="SSF53807">
    <property type="entry name" value="Helical backbone' metal receptor"/>
    <property type="match status" value="1"/>
</dbReference>
<sequence length="381" mass="40490">MAENACANPVWPCAMTGAAATLAGFPDICVIIHGSSGCYYYPRSLLKVPLFSTYLLESEIVFGTVDRLHEVVTEVATTGRPVAVVNTCVPALTGEDLQTAFANTPAMFVDAPGFCGNAEEGAAKAFAAMMPEVSASRPGVNIDGIHLLDLFWRGNLYETERLLGLLGVPVAVRFCRDTWTNLRAGAAPVTVSANPSYGSGVGECCGSMLFLDIPGTVDRLLTRFPDADADAVLAERQRAEEQMFYSCDKYLRKYTPPVVAVAAQGSYAMFAKAMMERYFGSDVPVVFARDRAAAGVSYSVNSAEINAAVAAAEPDLILGSTFEAAGCRSAAFFGITPPDRSRVSVAARPLAGVEGGLVLIEGALNALMNRHAAEEKKRRFP</sequence>
<evidence type="ECO:0000313" key="2">
    <source>
        <dbReference type="EMBL" id="MCZ0861894.1"/>
    </source>
</evidence>
<evidence type="ECO:0000259" key="1">
    <source>
        <dbReference type="Pfam" id="PF00148"/>
    </source>
</evidence>
<dbReference type="PANTHER" id="PTHR42956:SF1">
    <property type="entry name" value="NITROGENASE IRON-MOLYBDENUM COFACTOR BIOSYNTHESIS PROTEIN NIFE"/>
    <property type="match status" value="1"/>
</dbReference>
<feature type="domain" description="Nitrogenase/oxidoreductase component 1" evidence="1">
    <location>
        <begin position="13"/>
        <end position="367"/>
    </location>
</feature>